<name>A0A8J3J1Z2_9CHLR</name>
<organism evidence="2 3">
    <name type="scientific">Reticulibacter mediterranei</name>
    <dbReference type="NCBI Taxonomy" id="2778369"/>
    <lineage>
        <taxon>Bacteria</taxon>
        <taxon>Bacillati</taxon>
        <taxon>Chloroflexota</taxon>
        <taxon>Ktedonobacteria</taxon>
        <taxon>Ktedonobacterales</taxon>
        <taxon>Reticulibacteraceae</taxon>
        <taxon>Reticulibacter</taxon>
    </lineage>
</organism>
<dbReference type="Proteomes" id="UP000597444">
    <property type="component" value="Unassembled WGS sequence"/>
</dbReference>
<dbReference type="Gene3D" id="2.10.109.10">
    <property type="entry name" value="Umud Fragment, subunit A"/>
    <property type="match status" value="1"/>
</dbReference>
<dbReference type="InterPro" id="IPR036390">
    <property type="entry name" value="WH_DNA-bd_sf"/>
</dbReference>
<dbReference type="AlphaFoldDB" id="A0A8J3J1Z2"/>
<dbReference type="Pfam" id="PF01726">
    <property type="entry name" value="LexA_DNA_bind"/>
    <property type="match status" value="1"/>
</dbReference>
<protein>
    <recommendedName>
        <fullName evidence="1">LexA repressor DNA-binding domain-containing protein</fullName>
    </recommendedName>
</protein>
<dbReference type="InterPro" id="IPR006199">
    <property type="entry name" value="LexA_DNA-bd_dom"/>
</dbReference>
<evidence type="ECO:0000259" key="1">
    <source>
        <dbReference type="Pfam" id="PF01726"/>
    </source>
</evidence>
<evidence type="ECO:0000313" key="2">
    <source>
        <dbReference type="EMBL" id="GHP00831.1"/>
    </source>
</evidence>
<comment type="caution">
    <text evidence="2">The sequence shown here is derived from an EMBL/GenBank/DDBJ whole genome shotgun (WGS) entry which is preliminary data.</text>
</comment>
<sequence>MTPRLPCQLSKNQQLIFAAIAHTIHQQGMPPTIREISHLTALRNPSQIDYHLNHLERYGVITRVPKCRGIHLTDLVRSLPVLGQLHNQHLKLLLHPSVLDRFPFPYAINVEGSIWQSDHICHGDYLLISGSYQPGDLLLITQEQDDTQIAFLKRWNLQEQVAALHPAHPDNIAPPLMLQREYWEHAWRVIGKVVALHRFVSCPPLSASGPGEQTGRGAH</sequence>
<dbReference type="GO" id="GO:0006508">
    <property type="term" value="P:proteolysis"/>
    <property type="evidence" value="ECO:0007669"/>
    <property type="project" value="InterPro"/>
</dbReference>
<gene>
    <name evidence="2" type="ORF">KSF_108780</name>
</gene>
<evidence type="ECO:0000313" key="3">
    <source>
        <dbReference type="Proteomes" id="UP000597444"/>
    </source>
</evidence>
<dbReference type="EMBL" id="BNJK01000003">
    <property type="protein sequence ID" value="GHP00831.1"/>
    <property type="molecule type" value="Genomic_DNA"/>
</dbReference>
<feature type="domain" description="LexA repressor DNA-binding" evidence="1">
    <location>
        <begin position="8"/>
        <end position="66"/>
    </location>
</feature>
<keyword evidence="3" id="KW-1185">Reference proteome</keyword>
<reference evidence="2" key="1">
    <citation type="submission" date="2020-10" db="EMBL/GenBank/DDBJ databases">
        <title>Taxonomic study of unclassified bacteria belonging to the class Ktedonobacteria.</title>
        <authorList>
            <person name="Yabe S."/>
            <person name="Wang C.M."/>
            <person name="Zheng Y."/>
            <person name="Sakai Y."/>
            <person name="Cavaletti L."/>
            <person name="Monciardini P."/>
            <person name="Donadio S."/>
        </authorList>
    </citation>
    <scope>NUCLEOTIDE SEQUENCE</scope>
    <source>
        <strain evidence="2">ID150040</strain>
    </source>
</reference>
<dbReference type="RefSeq" id="WP_220211408.1">
    <property type="nucleotide sequence ID" value="NZ_BNJK01000003.1"/>
</dbReference>
<proteinExistence type="predicted"/>
<dbReference type="InterPro" id="IPR036388">
    <property type="entry name" value="WH-like_DNA-bd_sf"/>
</dbReference>
<dbReference type="SUPFAM" id="SSF46785">
    <property type="entry name" value="Winged helix' DNA-binding domain"/>
    <property type="match status" value="1"/>
</dbReference>
<dbReference type="GO" id="GO:0004252">
    <property type="term" value="F:serine-type endopeptidase activity"/>
    <property type="evidence" value="ECO:0007669"/>
    <property type="project" value="InterPro"/>
</dbReference>
<accession>A0A8J3J1Z2</accession>
<dbReference type="Gene3D" id="1.10.10.10">
    <property type="entry name" value="Winged helix-like DNA-binding domain superfamily/Winged helix DNA-binding domain"/>
    <property type="match status" value="1"/>
</dbReference>